<evidence type="ECO:0000256" key="1">
    <source>
        <dbReference type="SAM" id="MobiDB-lite"/>
    </source>
</evidence>
<dbReference type="AlphaFoldDB" id="A0A1I1XMI6"/>
<feature type="region of interest" description="Disordered" evidence="1">
    <location>
        <begin position="115"/>
        <end position="169"/>
    </location>
</feature>
<feature type="region of interest" description="Disordered" evidence="1">
    <location>
        <begin position="474"/>
        <end position="547"/>
    </location>
</feature>
<evidence type="ECO:0000313" key="3">
    <source>
        <dbReference type="Proteomes" id="UP000199400"/>
    </source>
</evidence>
<feature type="compositionally biased region" description="Pro residues" evidence="1">
    <location>
        <begin position="120"/>
        <end position="139"/>
    </location>
</feature>
<protein>
    <submittedName>
        <fullName evidence="2">Uncharacterized protein</fullName>
    </submittedName>
</protein>
<feature type="compositionally biased region" description="Basic and acidic residues" evidence="1">
    <location>
        <begin position="474"/>
        <end position="485"/>
    </location>
</feature>
<feature type="compositionally biased region" description="Basic and acidic residues" evidence="1">
    <location>
        <begin position="140"/>
        <end position="169"/>
    </location>
</feature>
<sequence length="547" mass="59104">MPQSACPQSQIRLAIAAVLPVRSGARRRWPSDPAIPGPRAARAGAGAGSGGRVRPCDGTLAPLVTPTRRILAAALGSLALHLSPLIPGGCGLDIKLEMPEIEFEVTQFETVELDQELKGAPPPEAQPEPEVPPPPTGPDKPPEVDGPKPEEKPPEPPKPKPKFGEKTSRVAELGPGSSNFFMLLSAKKVSGLPFADAIVEIMSPLPDFDFIVTGGGFHALKDFNYIVIASPNLRDLTQTFLAVEYRLSQAEVQAGLERAAAAEGQKIEWEVRDGRTMGNPRPIGNPDQDDDPRWFVFLDDDVAVYVREEFLPAITAGPDESKGDTAGNFVANLTKLKTFAAREPRAGLQLVLKDIRSVVKLKGEPPFPIPNNLELMAEAASSPELVIKSEYLDAVDATKMERQWSEDLPAFIDDKVPFYARFMVRSFYDATEVARDDKALNLRADFTKDQAKFILEQIAEQSRRMLRRTPEQLEAARKQREEMWAARKNGKLTPSEALTPKDGGKSGKPPGEPTQAPTAPPQDGGPAPGAPSDAPPITPPPAPAPSP</sequence>
<accession>A0A1I1XMI6</accession>
<feature type="compositionally biased region" description="Low complexity" evidence="1">
    <location>
        <begin position="507"/>
        <end position="525"/>
    </location>
</feature>
<name>A0A1I1XMI6_9BACT</name>
<reference evidence="3" key="1">
    <citation type="submission" date="2016-10" db="EMBL/GenBank/DDBJ databases">
        <authorList>
            <person name="Varghese N."/>
            <person name="Submissions S."/>
        </authorList>
    </citation>
    <scope>NUCLEOTIDE SEQUENCE [LARGE SCALE GENOMIC DNA]</scope>
    <source>
        <strain evidence="3">ATCC 25963</strain>
    </source>
</reference>
<feature type="compositionally biased region" description="Pro residues" evidence="1">
    <location>
        <begin position="533"/>
        <end position="547"/>
    </location>
</feature>
<proteinExistence type="predicted"/>
<dbReference type="PANTHER" id="PTHR48125:SF12">
    <property type="entry name" value="AT HOOK TRANSCRIPTION FACTOR FAMILY-RELATED"/>
    <property type="match status" value="1"/>
</dbReference>
<feature type="region of interest" description="Disordered" evidence="1">
    <location>
        <begin position="27"/>
        <end position="55"/>
    </location>
</feature>
<evidence type="ECO:0000313" key="2">
    <source>
        <dbReference type="EMBL" id="SFE08599.1"/>
    </source>
</evidence>
<keyword evidence="3" id="KW-1185">Reference proteome</keyword>
<dbReference type="Proteomes" id="UP000199400">
    <property type="component" value="Unassembled WGS sequence"/>
</dbReference>
<dbReference type="PANTHER" id="PTHR48125">
    <property type="entry name" value="LP07818P1"/>
    <property type="match status" value="1"/>
</dbReference>
<organism evidence="2 3">
    <name type="scientific">Nannocystis exedens</name>
    <dbReference type="NCBI Taxonomy" id="54"/>
    <lineage>
        <taxon>Bacteria</taxon>
        <taxon>Pseudomonadati</taxon>
        <taxon>Myxococcota</taxon>
        <taxon>Polyangia</taxon>
        <taxon>Nannocystales</taxon>
        <taxon>Nannocystaceae</taxon>
        <taxon>Nannocystis</taxon>
    </lineage>
</organism>
<dbReference type="EMBL" id="FOMX01000008">
    <property type="protein sequence ID" value="SFE08599.1"/>
    <property type="molecule type" value="Genomic_DNA"/>
</dbReference>
<gene>
    <name evidence="2" type="ORF">SAMN02745121_02961</name>
</gene>